<evidence type="ECO:0000256" key="1">
    <source>
        <dbReference type="ARBA" id="ARBA00006153"/>
    </source>
</evidence>
<dbReference type="InterPro" id="IPR010158">
    <property type="entry name" value="Amidase_Cbmase"/>
</dbReference>
<dbReference type="PANTHER" id="PTHR32494:SF5">
    <property type="entry name" value="ALLANTOATE AMIDOHYDROLASE"/>
    <property type="match status" value="1"/>
</dbReference>
<evidence type="ECO:0000313" key="4">
    <source>
        <dbReference type="EMBL" id="MFD2705881.1"/>
    </source>
</evidence>
<comment type="caution">
    <text evidence="4">The sequence shown here is derived from an EMBL/GenBank/DDBJ whole genome shotgun (WGS) entry which is preliminary data.</text>
</comment>
<dbReference type="Gene3D" id="3.30.70.360">
    <property type="match status" value="1"/>
</dbReference>
<name>A0ABW5T1L5_9BACI</name>
<accession>A0ABW5T1L5</accession>
<dbReference type="SUPFAM" id="SSF55031">
    <property type="entry name" value="Bacterial exopeptidase dimerisation domain"/>
    <property type="match status" value="1"/>
</dbReference>
<dbReference type="InterPro" id="IPR002933">
    <property type="entry name" value="Peptidase_M20"/>
</dbReference>
<evidence type="ECO:0000313" key="5">
    <source>
        <dbReference type="Proteomes" id="UP001597520"/>
    </source>
</evidence>
<keyword evidence="5" id="KW-1185">Reference proteome</keyword>
<sequence>MMSLERIDEWLDQVNQIGKTSAPGLYRLAYTKEEQDALDIFRGLCEKEELSVREDAAGNLIARREGTADVPAVAIGSHLDTVYAGGQYDGTLGVLAGLEVIHRLNEKNIQTTHPVEVIVFRAEESSRFGTATIGSKLMSGKADPAKLASLKDKDGITFPKAVEQAGFSFEQLAEAKRPQTDIKTFMELHIEQGPVLENKQLPVGIVTGIAAPLRLRVLVEGKASHSGTTSMDMRKDALPGASELILELESAARSEKDNHTVATVGSIEASPGAINVIPGECRFDVDIRSTDTASRERVYQRFVQAAGHVEQTRGLSIQMETLSEESPVPLSSRIQDCLKEECTNLNLTPVFMPSGAGHDVMNMAQKWPSGLLFVPSVNGLSHHPEEFTALTHVVEAVDVLEQAVRTEADEGRTKKYVEVRS</sequence>
<keyword evidence="2" id="KW-0378">Hydrolase</keyword>
<evidence type="ECO:0000259" key="3">
    <source>
        <dbReference type="Pfam" id="PF07687"/>
    </source>
</evidence>
<proteinExistence type="inferred from homology"/>
<dbReference type="InterPro" id="IPR036264">
    <property type="entry name" value="Bact_exopeptidase_dim_dom"/>
</dbReference>
<dbReference type="PANTHER" id="PTHR32494">
    <property type="entry name" value="ALLANTOATE DEIMINASE-RELATED"/>
    <property type="match status" value="1"/>
</dbReference>
<dbReference type="InterPro" id="IPR011650">
    <property type="entry name" value="Peptidase_M20_dimer"/>
</dbReference>
<dbReference type="SUPFAM" id="SSF53187">
    <property type="entry name" value="Zn-dependent exopeptidases"/>
    <property type="match status" value="1"/>
</dbReference>
<organism evidence="4 5">
    <name type="scientific">Salibacterium lacus</name>
    <dbReference type="NCBI Taxonomy" id="1898109"/>
    <lineage>
        <taxon>Bacteria</taxon>
        <taxon>Bacillati</taxon>
        <taxon>Bacillota</taxon>
        <taxon>Bacilli</taxon>
        <taxon>Bacillales</taxon>
        <taxon>Bacillaceae</taxon>
    </lineage>
</organism>
<dbReference type="EMBL" id="JBHUML010000002">
    <property type="protein sequence ID" value="MFD2705881.1"/>
    <property type="molecule type" value="Genomic_DNA"/>
</dbReference>
<reference evidence="5" key="1">
    <citation type="journal article" date="2019" name="Int. J. Syst. Evol. Microbiol.">
        <title>The Global Catalogue of Microorganisms (GCM) 10K type strain sequencing project: providing services to taxonomists for standard genome sequencing and annotation.</title>
        <authorList>
            <consortium name="The Broad Institute Genomics Platform"/>
            <consortium name="The Broad Institute Genome Sequencing Center for Infectious Disease"/>
            <person name="Wu L."/>
            <person name="Ma J."/>
        </authorList>
    </citation>
    <scope>NUCLEOTIDE SEQUENCE [LARGE SCALE GENOMIC DNA]</scope>
    <source>
        <strain evidence="5">KCTC 33792</strain>
    </source>
</reference>
<protein>
    <submittedName>
        <fullName evidence="4">M20 family metallo-hydrolase</fullName>
    </submittedName>
</protein>
<gene>
    <name evidence="4" type="ORF">ACFSUB_10390</name>
</gene>
<dbReference type="Gene3D" id="3.40.630.10">
    <property type="entry name" value="Zn peptidases"/>
    <property type="match status" value="1"/>
</dbReference>
<dbReference type="Proteomes" id="UP001597520">
    <property type="component" value="Unassembled WGS sequence"/>
</dbReference>
<dbReference type="Pfam" id="PF07687">
    <property type="entry name" value="M20_dimer"/>
    <property type="match status" value="1"/>
</dbReference>
<dbReference type="Pfam" id="PF01546">
    <property type="entry name" value="Peptidase_M20"/>
    <property type="match status" value="1"/>
</dbReference>
<evidence type="ECO:0000256" key="2">
    <source>
        <dbReference type="ARBA" id="ARBA00022801"/>
    </source>
</evidence>
<dbReference type="PIRSF" id="PIRSF001235">
    <property type="entry name" value="Amidase_carbamoylase"/>
    <property type="match status" value="1"/>
</dbReference>
<feature type="domain" description="Peptidase M20 dimerisation" evidence="3">
    <location>
        <begin position="215"/>
        <end position="307"/>
    </location>
</feature>
<dbReference type="InterPro" id="IPR001261">
    <property type="entry name" value="ArgE/DapE_CS"/>
</dbReference>
<comment type="similarity">
    <text evidence="1">Belongs to the peptidase M20 family.</text>
</comment>
<dbReference type="NCBIfam" id="TIGR01879">
    <property type="entry name" value="hydantase"/>
    <property type="match status" value="1"/>
</dbReference>
<dbReference type="RefSeq" id="WP_380713105.1">
    <property type="nucleotide sequence ID" value="NZ_JBHUML010000002.1"/>
</dbReference>
<dbReference type="NCBIfam" id="NF006771">
    <property type="entry name" value="PRK09290.1-5"/>
    <property type="match status" value="1"/>
</dbReference>
<dbReference type="PROSITE" id="PS00758">
    <property type="entry name" value="ARGE_DAPE_CPG2_1"/>
    <property type="match status" value="1"/>
</dbReference>
<dbReference type="CDD" id="cd03884">
    <property type="entry name" value="M20_bAS"/>
    <property type="match status" value="1"/>
</dbReference>